<dbReference type="AlphaFoldDB" id="A0A016TV76"/>
<dbReference type="PANTHER" id="PTHR12820:SF0">
    <property type="entry name" value="VACUOLAR PROTEIN SORTING-ASSOCIATED PROTEIN 53 HOMOLOG"/>
    <property type="match status" value="1"/>
</dbReference>
<dbReference type="GO" id="GO:0000938">
    <property type="term" value="C:GARP complex"/>
    <property type="evidence" value="ECO:0007669"/>
    <property type="project" value="InterPro"/>
</dbReference>
<evidence type="ECO:0000256" key="6">
    <source>
        <dbReference type="ARBA" id="ARBA00023034"/>
    </source>
</evidence>
<gene>
    <name evidence="11" type="primary">Acey_s0074.g843</name>
    <name evidence="11" type="synonym">Acey-vps-53</name>
    <name evidence="11" type="ORF">Y032_0074g843</name>
</gene>
<organism evidence="11 12">
    <name type="scientific">Ancylostoma ceylanicum</name>
    <dbReference type="NCBI Taxonomy" id="53326"/>
    <lineage>
        <taxon>Eukaryota</taxon>
        <taxon>Metazoa</taxon>
        <taxon>Ecdysozoa</taxon>
        <taxon>Nematoda</taxon>
        <taxon>Chromadorea</taxon>
        <taxon>Rhabditida</taxon>
        <taxon>Rhabditina</taxon>
        <taxon>Rhabditomorpha</taxon>
        <taxon>Strongyloidea</taxon>
        <taxon>Ancylostomatidae</taxon>
        <taxon>Ancylostomatinae</taxon>
        <taxon>Ancylostoma</taxon>
    </lineage>
</organism>
<dbReference type="GO" id="GO:0042147">
    <property type="term" value="P:retrograde transport, endosome to Golgi"/>
    <property type="evidence" value="ECO:0007669"/>
    <property type="project" value="InterPro"/>
</dbReference>
<dbReference type="Pfam" id="PF04100">
    <property type="entry name" value="Vps53_N"/>
    <property type="match status" value="2"/>
</dbReference>
<comment type="caution">
    <text evidence="11">The sequence shown here is derived from an EMBL/GenBank/DDBJ whole genome shotgun (WGS) entry which is preliminary data.</text>
</comment>
<keyword evidence="8" id="KW-0175">Coiled coil</keyword>
<accession>A0A016TV76</accession>
<reference evidence="12" key="1">
    <citation type="journal article" date="2015" name="Nat. Genet.">
        <title>The genome and transcriptome of the zoonotic hookworm Ancylostoma ceylanicum identify infection-specific gene families.</title>
        <authorList>
            <person name="Schwarz E.M."/>
            <person name="Hu Y."/>
            <person name="Antoshechkin I."/>
            <person name="Miller M.M."/>
            <person name="Sternberg P.W."/>
            <person name="Aroian R.V."/>
        </authorList>
    </citation>
    <scope>NUCLEOTIDE SEQUENCE</scope>
    <source>
        <strain evidence="12">HY135</strain>
    </source>
</reference>
<comment type="subcellular location">
    <subcellularLocation>
        <location evidence="2">Endosome membrane</location>
        <topology evidence="2">Peripheral membrane protein</topology>
    </subcellularLocation>
    <subcellularLocation>
        <location evidence="1">Golgi apparatus</location>
        <location evidence="1">trans-Golgi network membrane</location>
        <topology evidence="1">Peripheral membrane protein</topology>
    </subcellularLocation>
</comment>
<dbReference type="STRING" id="53326.A0A016TV76"/>
<evidence type="ECO:0000256" key="8">
    <source>
        <dbReference type="SAM" id="Coils"/>
    </source>
</evidence>
<evidence type="ECO:0000259" key="9">
    <source>
        <dbReference type="Pfam" id="PF04100"/>
    </source>
</evidence>
<name>A0A016TV76_9BILA</name>
<dbReference type="InterPro" id="IPR031745">
    <property type="entry name" value="Vps53_C"/>
</dbReference>
<keyword evidence="12" id="KW-1185">Reference proteome</keyword>
<dbReference type="InterPro" id="IPR007234">
    <property type="entry name" value="Vps53_N"/>
</dbReference>
<dbReference type="OrthoDB" id="10261632at2759"/>
<dbReference type="Proteomes" id="UP000024635">
    <property type="component" value="Unassembled WGS sequence"/>
</dbReference>
<dbReference type="EMBL" id="JARK01001410">
    <property type="protein sequence ID" value="EYC06700.1"/>
    <property type="molecule type" value="Genomic_DNA"/>
</dbReference>
<feature type="domain" description="Vps53 N-terminal" evidence="9">
    <location>
        <begin position="66"/>
        <end position="126"/>
    </location>
</feature>
<evidence type="ECO:0000256" key="2">
    <source>
        <dbReference type="ARBA" id="ARBA00004481"/>
    </source>
</evidence>
<dbReference type="GO" id="GO:0010008">
    <property type="term" value="C:endosome membrane"/>
    <property type="evidence" value="ECO:0007669"/>
    <property type="project" value="UniProtKB-SubCell"/>
</dbReference>
<evidence type="ECO:0000313" key="11">
    <source>
        <dbReference type="EMBL" id="EYC06700.1"/>
    </source>
</evidence>
<evidence type="ECO:0000256" key="3">
    <source>
        <dbReference type="ARBA" id="ARBA00008628"/>
    </source>
</evidence>
<protein>
    <recommendedName>
        <fullName evidence="4">Vacuolar protein sorting-associated protein 53 homolog</fullName>
    </recommendedName>
</protein>
<keyword evidence="7" id="KW-0472">Membrane</keyword>
<proteinExistence type="inferred from homology"/>
<dbReference type="GO" id="GO:0005829">
    <property type="term" value="C:cytosol"/>
    <property type="evidence" value="ECO:0007669"/>
    <property type="project" value="GOC"/>
</dbReference>
<evidence type="ECO:0000256" key="7">
    <source>
        <dbReference type="ARBA" id="ARBA00023136"/>
    </source>
</evidence>
<keyword evidence="5" id="KW-0967">Endosome</keyword>
<feature type="domain" description="Vps53 N-terminal" evidence="9">
    <location>
        <begin position="226"/>
        <end position="525"/>
    </location>
</feature>
<keyword evidence="6" id="KW-0333">Golgi apparatus</keyword>
<comment type="similarity">
    <text evidence="3">Belongs to the VPS53 family.</text>
</comment>
<evidence type="ECO:0000313" key="12">
    <source>
        <dbReference type="Proteomes" id="UP000024635"/>
    </source>
</evidence>
<dbReference type="InterPro" id="IPR038260">
    <property type="entry name" value="Vps53_C_sf"/>
</dbReference>
<evidence type="ECO:0000256" key="4">
    <source>
        <dbReference type="ARBA" id="ARBA00014103"/>
    </source>
</evidence>
<sequence>MFPVCSCFHSPRLSGDCYDMTTPSVKETPVVQLEVGGPEEEEELKLSETAEAAIKEMCHTEFCRPDQELTAQINELFPTEQSLAQLDTVIAAVEAEIHDLDVELASLVESHDEVGAQGGAALQERQVTDAKRRSQEGGVAFGSRRKMGVANDAPWIHTLCASGPAGIICSFRMVIISSEENYKQTVNRDFNESLYFFRFDEAENMWSHTFARACLAVTYRWRRACAQKAMAELERRIDSIRGKTRSSDEIVREMTRDIKQLDIAKRNLTSSITTLHHLHILLTGVDSLALWVDQRDYASIARQLPAILNVLQLFDDFQEVEQMAKITNRLNKLKQSLTVQLAGDMKAVFQAGQLSERVTDMCRVAAALEGTVKANFCKWFIDQQLAEYTVLYAENEEGAWLDKIEERYKWYVRKLTDFERTGLAKVFPADWDMGRLMTKEFCNVTKDVLYRMMTRRRPDLDFRLLGHAIQHTRMFEALLTKRFPPKADFNFDKAIWSVFDSFLDVFISAQEKTLNEFLEGCANKIRSGNTTEVPSRECSTHAVPFSSSADMFLLLKKVITECSKLSSEPDALLKDVVGVVRVCLRNYAHGCLTAFLPTAHGQQSSSSTANLFNLIREDTSVLRLTPDQQFLTCCILATADWCAETTLQLQEKLAQRLPGVDLSQEMETFYGITNQALAVLVQDLEGACDAALQAIAKVTWSAVDGVGDESPFIGAIRSHLRGTVPRLRDLLSDRRKYFAHLCLKLATQLAHKFVGALFRCKPISTHGAEQLLLDTHSLKSFLLQMPSLDSAIAAKPPTAYVNGVSAAMNKAEMILKVVMSNMETPEDFVEHYSTLLPESNTSELQKVLDMRGVKKVEQTAILQAYRLKFGAAADATPAVPVGMGNSLSATQALNAVVSMAADGLAETTSMKRLEKLVKRNF</sequence>
<evidence type="ECO:0000256" key="5">
    <source>
        <dbReference type="ARBA" id="ARBA00022753"/>
    </source>
</evidence>
<feature type="domain" description="Vps53 C-terminal" evidence="10">
    <location>
        <begin position="769"/>
        <end position="853"/>
    </location>
</feature>
<evidence type="ECO:0000256" key="1">
    <source>
        <dbReference type="ARBA" id="ARBA00004150"/>
    </source>
</evidence>
<evidence type="ECO:0000259" key="10">
    <source>
        <dbReference type="Pfam" id="PF16854"/>
    </source>
</evidence>
<dbReference type="Pfam" id="PF16854">
    <property type="entry name" value="VPS53_C"/>
    <property type="match status" value="1"/>
</dbReference>
<dbReference type="PANTHER" id="PTHR12820">
    <property type="entry name" value="VACUOLAR SORTING PROTEIN 53"/>
    <property type="match status" value="1"/>
</dbReference>
<dbReference type="InterPro" id="IPR039766">
    <property type="entry name" value="Vps53"/>
</dbReference>
<feature type="coiled-coil region" evidence="8">
    <location>
        <begin position="83"/>
        <end position="110"/>
    </location>
</feature>
<dbReference type="Gene3D" id="1.10.357.110">
    <property type="entry name" value="Vacuolar protein sorting-associated protein 53, C-terminus"/>
    <property type="match status" value="1"/>
</dbReference>